<dbReference type="KEGG" id="egl:EGR_04551"/>
<dbReference type="SUPFAM" id="SSF81296">
    <property type="entry name" value="E set domains"/>
    <property type="match status" value="2"/>
</dbReference>
<keyword evidence="8" id="KW-0238">DNA-binding</keyword>
<dbReference type="SMART" id="SM00429">
    <property type="entry name" value="IPT"/>
    <property type="match status" value="2"/>
</dbReference>
<feature type="compositionally biased region" description="Low complexity" evidence="12">
    <location>
        <begin position="814"/>
        <end position="830"/>
    </location>
</feature>
<dbReference type="GeneID" id="36340266"/>
<feature type="region of interest" description="Disordered" evidence="12">
    <location>
        <begin position="1898"/>
        <end position="1938"/>
    </location>
</feature>
<dbReference type="RefSeq" id="XP_024351728.1">
    <property type="nucleotide sequence ID" value="XM_024493800.1"/>
</dbReference>
<keyword evidence="5" id="KW-0597">Phosphoprotein</keyword>
<dbReference type="SUPFAM" id="SSF47576">
    <property type="entry name" value="Calponin-homology domain, CH-domain"/>
    <property type="match status" value="1"/>
</dbReference>
<accession>W6UQF5</accession>
<evidence type="ECO:0000313" key="16">
    <source>
        <dbReference type="Proteomes" id="UP000019149"/>
    </source>
</evidence>
<proteinExistence type="inferred from homology"/>
<evidence type="ECO:0000259" key="13">
    <source>
        <dbReference type="PROSITE" id="PS50021"/>
    </source>
</evidence>
<evidence type="ECO:0000256" key="5">
    <source>
        <dbReference type="ARBA" id="ARBA00022553"/>
    </source>
</evidence>
<evidence type="ECO:0000313" key="15">
    <source>
        <dbReference type="EMBL" id="EUB60532.1"/>
    </source>
</evidence>
<dbReference type="InterPro" id="IPR008366">
    <property type="entry name" value="NFAT"/>
</dbReference>
<dbReference type="GO" id="GO:0000978">
    <property type="term" value="F:RNA polymerase II cis-regulatory region sequence-specific DNA binding"/>
    <property type="evidence" value="ECO:0007669"/>
    <property type="project" value="TreeGrafter"/>
</dbReference>
<dbReference type="GO" id="GO:0005667">
    <property type="term" value="C:transcription regulator complex"/>
    <property type="evidence" value="ECO:0007669"/>
    <property type="project" value="TreeGrafter"/>
</dbReference>
<dbReference type="InterPro" id="IPR008967">
    <property type="entry name" value="p53-like_TF_DNA-bd_sf"/>
</dbReference>
<feature type="region of interest" description="Disordered" evidence="12">
    <location>
        <begin position="813"/>
        <end position="839"/>
    </location>
</feature>
<dbReference type="FunFam" id="1.10.418.10:FF:000020">
    <property type="entry name" value="Cytospin-A isoform 1"/>
    <property type="match status" value="1"/>
</dbReference>
<dbReference type="PANTHER" id="PTHR12533:SF7">
    <property type="entry name" value="NFAT NUCLEAR FACTOR, ISOFORM B"/>
    <property type="match status" value="1"/>
</dbReference>
<feature type="compositionally biased region" description="Polar residues" evidence="12">
    <location>
        <begin position="1809"/>
        <end position="1818"/>
    </location>
</feature>
<dbReference type="InterPro" id="IPR037059">
    <property type="entry name" value="RHD_DNA_bind_dom_sf"/>
</dbReference>
<evidence type="ECO:0000256" key="10">
    <source>
        <dbReference type="ARBA" id="ARBA00023242"/>
    </source>
</evidence>
<keyword evidence="10" id="KW-0539">Nucleus</keyword>
<feature type="compositionally biased region" description="Basic and acidic residues" evidence="12">
    <location>
        <begin position="141"/>
        <end position="156"/>
    </location>
</feature>
<feature type="compositionally biased region" description="Pro residues" evidence="12">
    <location>
        <begin position="1838"/>
        <end position="1859"/>
    </location>
</feature>
<organism evidence="15 16">
    <name type="scientific">Echinococcus granulosus</name>
    <name type="common">Hydatid tapeworm</name>
    <dbReference type="NCBI Taxonomy" id="6210"/>
    <lineage>
        <taxon>Eukaryota</taxon>
        <taxon>Metazoa</taxon>
        <taxon>Spiralia</taxon>
        <taxon>Lophotrochozoa</taxon>
        <taxon>Platyhelminthes</taxon>
        <taxon>Cestoda</taxon>
        <taxon>Eucestoda</taxon>
        <taxon>Cyclophyllidea</taxon>
        <taxon>Taeniidae</taxon>
        <taxon>Echinococcus</taxon>
        <taxon>Echinococcus granulosus group</taxon>
    </lineage>
</organism>
<dbReference type="InterPro" id="IPR013783">
    <property type="entry name" value="Ig-like_fold"/>
</dbReference>
<dbReference type="PROSITE" id="PS50254">
    <property type="entry name" value="REL_2"/>
    <property type="match status" value="1"/>
</dbReference>
<comment type="subcellular location">
    <subcellularLocation>
        <location evidence="2">Cytoplasm</location>
    </subcellularLocation>
    <subcellularLocation>
        <location evidence="1">Nucleus</location>
    </subcellularLocation>
</comment>
<feature type="domain" description="RHD" evidence="14">
    <location>
        <begin position="672"/>
        <end position="889"/>
    </location>
</feature>
<feature type="compositionally biased region" description="Polar residues" evidence="12">
    <location>
        <begin position="1929"/>
        <end position="1938"/>
    </location>
</feature>
<dbReference type="PANTHER" id="PTHR12533">
    <property type="entry name" value="NFAT"/>
    <property type="match status" value="1"/>
</dbReference>
<feature type="region of interest" description="Disordered" evidence="12">
    <location>
        <begin position="1295"/>
        <end position="1339"/>
    </location>
</feature>
<feature type="compositionally biased region" description="Gly residues" evidence="12">
    <location>
        <begin position="627"/>
        <end position="640"/>
    </location>
</feature>
<dbReference type="GO" id="GO:0005634">
    <property type="term" value="C:nucleus"/>
    <property type="evidence" value="ECO:0007669"/>
    <property type="project" value="UniProtKB-SubCell"/>
</dbReference>
<dbReference type="EMBL" id="APAU02000029">
    <property type="protein sequence ID" value="EUB60532.1"/>
    <property type="molecule type" value="Genomic_DNA"/>
</dbReference>
<dbReference type="Gene3D" id="2.60.40.10">
    <property type="entry name" value="Immunoglobulins"/>
    <property type="match status" value="2"/>
</dbReference>
<dbReference type="Pfam" id="PF16179">
    <property type="entry name" value="RHD_dimer"/>
    <property type="match status" value="2"/>
</dbReference>
<evidence type="ECO:0000256" key="6">
    <source>
        <dbReference type="ARBA" id="ARBA00023015"/>
    </source>
</evidence>
<feature type="compositionally biased region" description="Pro residues" evidence="12">
    <location>
        <begin position="1637"/>
        <end position="1656"/>
    </location>
</feature>
<dbReference type="SUPFAM" id="SSF49417">
    <property type="entry name" value="p53-like transcription factors"/>
    <property type="match status" value="1"/>
</dbReference>
<dbReference type="SMART" id="SM00033">
    <property type="entry name" value="CH"/>
    <property type="match status" value="1"/>
</dbReference>
<dbReference type="Gene3D" id="2.60.40.340">
    <property type="entry name" value="Rel homology domain (RHD), DNA-binding domain"/>
    <property type="match status" value="1"/>
</dbReference>
<name>W6UQF5_ECHGR</name>
<feature type="region of interest" description="Disordered" evidence="12">
    <location>
        <begin position="1174"/>
        <end position="1209"/>
    </location>
</feature>
<dbReference type="InterPro" id="IPR011539">
    <property type="entry name" value="RHD_DNA_bind_dom"/>
</dbReference>
<dbReference type="GO" id="GO:0000981">
    <property type="term" value="F:DNA-binding transcription factor activity, RNA polymerase II-specific"/>
    <property type="evidence" value="ECO:0007669"/>
    <property type="project" value="TreeGrafter"/>
</dbReference>
<dbReference type="PROSITE" id="PS50021">
    <property type="entry name" value="CH"/>
    <property type="match status" value="1"/>
</dbReference>
<evidence type="ECO:0000256" key="4">
    <source>
        <dbReference type="ARBA" id="ARBA00022490"/>
    </source>
</evidence>
<dbReference type="Pfam" id="PF00554">
    <property type="entry name" value="RHD_DNA_bind"/>
    <property type="match status" value="1"/>
</dbReference>
<dbReference type="InterPro" id="IPR036872">
    <property type="entry name" value="CH_dom_sf"/>
</dbReference>
<evidence type="ECO:0000256" key="8">
    <source>
        <dbReference type="ARBA" id="ARBA00023125"/>
    </source>
</evidence>
<feature type="region of interest" description="Disordered" evidence="12">
    <location>
        <begin position="612"/>
        <end position="640"/>
    </location>
</feature>
<evidence type="ECO:0000256" key="7">
    <source>
        <dbReference type="ARBA" id="ARBA00023054"/>
    </source>
</evidence>
<evidence type="ECO:0000256" key="9">
    <source>
        <dbReference type="ARBA" id="ARBA00023163"/>
    </source>
</evidence>
<dbReference type="GO" id="GO:0005737">
    <property type="term" value="C:cytoplasm"/>
    <property type="evidence" value="ECO:0007669"/>
    <property type="project" value="UniProtKB-SubCell"/>
</dbReference>
<evidence type="ECO:0000256" key="11">
    <source>
        <dbReference type="SAM" id="Coils"/>
    </source>
</evidence>
<keyword evidence="6" id="KW-0805">Transcription regulation</keyword>
<feature type="compositionally biased region" description="Basic and acidic residues" evidence="12">
    <location>
        <begin position="1191"/>
        <end position="1201"/>
    </location>
</feature>
<feature type="region of interest" description="Disordered" evidence="12">
    <location>
        <begin position="1782"/>
        <end position="1863"/>
    </location>
</feature>
<evidence type="ECO:0000256" key="3">
    <source>
        <dbReference type="ARBA" id="ARBA00009452"/>
    </source>
</evidence>
<dbReference type="InterPro" id="IPR001715">
    <property type="entry name" value="CH_dom"/>
</dbReference>
<feature type="compositionally biased region" description="Low complexity" evidence="12">
    <location>
        <begin position="245"/>
        <end position="257"/>
    </location>
</feature>
<feature type="domain" description="Calponin-homology (CH)" evidence="13">
    <location>
        <begin position="2000"/>
        <end position="2108"/>
    </location>
</feature>
<comment type="similarity">
    <text evidence="3">Belongs to the cytospin-A family.</text>
</comment>
<keyword evidence="4" id="KW-0963">Cytoplasm</keyword>
<feature type="region of interest" description="Disordered" evidence="12">
    <location>
        <begin position="116"/>
        <end position="162"/>
    </location>
</feature>
<evidence type="ECO:0000256" key="2">
    <source>
        <dbReference type="ARBA" id="ARBA00004496"/>
    </source>
</evidence>
<protein>
    <submittedName>
        <fullName evidence="15">Nuclear factor of activated T-cells 5</fullName>
    </submittedName>
</protein>
<comment type="caution">
    <text evidence="15">The sequence shown here is derived from an EMBL/GenBank/DDBJ whole genome shotgun (WGS) entry which is preliminary data.</text>
</comment>
<feature type="region of interest" description="Disordered" evidence="12">
    <location>
        <begin position="186"/>
        <end position="311"/>
    </location>
</feature>
<keyword evidence="9" id="KW-0804">Transcription</keyword>
<sequence>MDFSANAGGTGVFTNSPGHEQFQAKMFSSMDYSPATAAVTTAATISMGQHRCFVEEMCYSTENGDGSSSGSNGGEPKRLSYQPNGGSIKTASGDLMTTPMPSVGRGYGEMMAGQEGFLSTRGGGGSERRGEDGTDGGLPRTPEREKCPKGTPEDSSIRSSSMVRGQMTFQELTTMHAEPMDFAVRVQTSQETPSSCRKRRSQTQNPYSTEYFTNETDPTTGGQLLDRRQPPPPPPEYCYTPGDPSSEGSSSSSHIISQLTRGSSPPPPPASTKQESSPDKRYHLDPSMMRRSSRLTQAQMHQQQQQYLNSQKRRSMLRAEMLTPDMMVNNGRNAASLPARPRRLGASMYISNQQQQLQPVRRSQFVQRQYALRSYTNGQSFTNLRTQPWKSPRVAAAAASASVASSACGASEQILRQQEYFYEAAASRGHLSPTPAPEVSDRTPNAAWGHMTRQQQLAIVNTPRWRLQQTIPPPPPSVTEEQQQQQQPPPIRKTSLCTGRQSMMRRVEMASEQSVENAKNLVQAHPTSTRCWQQQGDQKLSVFPHPGNFQTTLAPDFDHVKPLLDPSRAMFDGENKLITVSIPPEIIIGLRRPERDLLLFVRSHSRPLSAAYEVESKENDVEDGSDSNGGGSGDAASGGGGSGGMISSALSGGYLTSEEFNYFNKPFESTWKDVKLTLLQQPELQHRARYLTEGSRGPIKNRTFDGYPTIQLQGWSGPAMVQVFVANESTDPHLHMFYQVCLVSTKSNRGCSELVYGFTTVVQVPFTSNSEDRVMSVDFVGLVKLRNSDVERRMASLSEEQQKKLLSFPCLAQPPTSTSASTATTPSSTTQRGQPTSTPICDEVARRSIKPKSSSARLVYRVLLLSHENRVEGVVQVISDPIRCRGPEICRMSIKEGDARSQPELYIIGKNFVRGTRVIFRQLASGTSTSNSLPNDLNDEGKGDVVWERDAIIDPNFFYQTHLICKVPEYSGPSSLLTSPLQVHVYIQTPTKAGRPETFTYLPSLPLHGPPVIARLSHCEAPTSGMVDLIVLGSNFSPSCRVLFRQVVLTTDNGGVYAPSGVFEGTKVVWQREARVDTDFLTESHLVCCVPPYDGQTASLSPLRVQIVIDAPSGTSAPKNFYYNPTTQIPDTIVRRSPRIHKPIETAHNPDPGTFLRPLSRSVPRAKPALFKSSSCHNIKSARSNSQTSLDSHDSIKESKSRKISSRKPSSIIALPSAVLRESNSSTSGGSNTVNGDRIYINSDLLSRVEKEKKQYEARISELTQLTESRKMEIERLSFEVRNLREAKERAEALVQQQTSHDLKRKMGGADLDEDSSCLSSRPPLEPPAASGTANSDQQSLVSAMSSLFGGETTKPTSVTNLENRIHEMEEANYTTTEELQATMGELCEMQRTLDETQEENRNLAFERAILLESLCTQTAKLEHCRLQIDQLKYLLVTSPSASTGDAREAHYAELYASVEEEKQILLTQNNDLAQRCESLDAECRQLSEKIESLTQEAERLRMEAAVITTAEAGDDRTSVVEKTNITAEAEVELSVKVEALMRQVAIWREKFELEVAEHEREVTELRLHERHLLKTVQVADGIRMESEAEVARITMETHELRDQVKHLSADLENALQESSNLRDQLSKSSPHQDFPPSLPAEPSSPPPPPPPPSPPRVEMKSVATMTSPAETPYVSLSSTNATTASATTIGSSAATSSTPFQHLHRTTYMQKLGLNPASATVSPGGPGNSGGGGVGAIRRTGPTVQSLIQTIENQVKAVQHQQKVSAVRSTVTSAKVKLDVDGSVGDTGVNGVGGDRCNSLPARRLHSAGSSPNSTPVHSAPRHSLLAEPLVGDLAPGGPPPPTSPPLASPATSQPPPLSWTTSASLLRSKPIFSVPRDNTSPAKESFLLMHSATPSTCTVSSTATPTSTSASTTPRLKRHLTAPPSSPSAVATKNNGSGAISEAVSSVLSAAAGDSVPSSTTTTAASASTATTNTSGTTAVVDTATDPLHELAKRTDAGSKRNALLRWCQGRVAGYRGVEVTNFSSSWNDGLALCALLHTFLPHLIAPNWERVVNSMDKQRRFEVAFAAAESQGIPTTLRLSDMLTKDRPDWNHVMTYIASIYKHFEANP</sequence>
<keyword evidence="16" id="KW-1185">Reference proteome</keyword>
<feature type="compositionally biased region" description="Polar residues" evidence="12">
    <location>
        <begin position="186"/>
        <end position="195"/>
    </location>
</feature>
<feature type="compositionally biased region" description="Polar residues" evidence="12">
    <location>
        <begin position="1174"/>
        <end position="1190"/>
    </location>
</feature>
<dbReference type="CTD" id="36340266"/>
<dbReference type="InterPro" id="IPR032397">
    <property type="entry name" value="RHD_dimer"/>
</dbReference>
<reference evidence="15 16" key="1">
    <citation type="journal article" date="2013" name="Nat. Genet.">
        <title>The genome of the hydatid tapeworm Echinococcus granulosus.</title>
        <authorList>
            <person name="Zheng H."/>
            <person name="Zhang W."/>
            <person name="Zhang L."/>
            <person name="Zhang Z."/>
            <person name="Li J."/>
            <person name="Lu G."/>
            <person name="Zhu Y."/>
            <person name="Wang Y."/>
            <person name="Huang Y."/>
            <person name="Liu J."/>
            <person name="Kang H."/>
            <person name="Chen J."/>
            <person name="Wang L."/>
            <person name="Chen A."/>
            <person name="Yu S."/>
            <person name="Gao Z."/>
            <person name="Jin L."/>
            <person name="Gu W."/>
            <person name="Wang Z."/>
            <person name="Zhao L."/>
            <person name="Shi B."/>
            <person name="Wen H."/>
            <person name="Lin R."/>
            <person name="Jones M.K."/>
            <person name="Brejova B."/>
            <person name="Vinar T."/>
            <person name="Zhao G."/>
            <person name="McManus D.P."/>
            <person name="Chen Z."/>
            <person name="Zhou Y."/>
            <person name="Wang S."/>
        </authorList>
    </citation>
    <scope>NUCLEOTIDE SEQUENCE [LARGE SCALE GENOMIC DNA]</scope>
</reference>
<dbReference type="InterPro" id="IPR002909">
    <property type="entry name" value="IPT_dom"/>
</dbReference>
<feature type="region of interest" description="Disordered" evidence="12">
    <location>
        <begin position="1955"/>
        <end position="1976"/>
    </location>
</feature>
<gene>
    <name evidence="15" type="ORF">EGR_04551</name>
</gene>
<feature type="compositionally biased region" description="Low complexity" evidence="12">
    <location>
        <begin position="1898"/>
        <end position="1916"/>
    </location>
</feature>
<feature type="compositionally biased region" description="Polar residues" evidence="12">
    <location>
        <begin position="1616"/>
        <end position="1632"/>
    </location>
</feature>
<dbReference type="Gene3D" id="1.10.418.10">
    <property type="entry name" value="Calponin-like domain"/>
    <property type="match status" value="1"/>
</dbReference>
<feature type="compositionally biased region" description="Low complexity" evidence="12">
    <location>
        <begin position="61"/>
        <end position="70"/>
    </location>
</feature>
<keyword evidence="7 11" id="KW-0175">Coiled coil</keyword>
<feature type="coiled-coil region" evidence="11">
    <location>
        <begin position="1456"/>
        <end position="1511"/>
    </location>
</feature>
<dbReference type="InterPro" id="IPR014756">
    <property type="entry name" value="Ig_E-set"/>
</dbReference>
<feature type="compositionally biased region" description="Polar residues" evidence="12">
    <location>
        <begin position="202"/>
        <end position="222"/>
    </location>
</feature>
<feature type="region of interest" description="Disordered" evidence="12">
    <location>
        <begin position="1616"/>
        <end position="1660"/>
    </location>
</feature>
<feature type="region of interest" description="Disordered" evidence="12">
    <location>
        <begin position="467"/>
        <end position="495"/>
    </location>
</feature>
<evidence type="ECO:0000256" key="1">
    <source>
        <dbReference type="ARBA" id="ARBA00004123"/>
    </source>
</evidence>
<dbReference type="Pfam" id="PF00307">
    <property type="entry name" value="CH"/>
    <property type="match status" value="1"/>
</dbReference>
<feature type="compositionally biased region" description="Low complexity" evidence="12">
    <location>
        <begin position="297"/>
        <end position="310"/>
    </location>
</feature>
<dbReference type="Proteomes" id="UP000019149">
    <property type="component" value="Unassembled WGS sequence"/>
</dbReference>
<dbReference type="OrthoDB" id="21607at2759"/>
<evidence type="ECO:0000259" key="14">
    <source>
        <dbReference type="PROSITE" id="PS50254"/>
    </source>
</evidence>
<feature type="compositionally biased region" description="Polar residues" evidence="12">
    <location>
        <begin position="81"/>
        <end position="90"/>
    </location>
</feature>
<feature type="region of interest" description="Disordered" evidence="12">
    <location>
        <begin position="61"/>
        <end position="99"/>
    </location>
</feature>
<evidence type="ECO:0000256" key="12">
    <source>
        <dbReference type="SAM" id="MobiDB-lite"/>
    </source>
</evidence>